<gene>
    <name evidence="1" type="ORF">M9Y10_003023</name>
</gene>
<dbReference type="EMBL" id="JAPFFF010000010">
    <property type="protein sequence ID" value="KAK8880356.1"/>
    <property type="molecule type" value="Genomic_DNA"/>
</dbReference>
<dbReference type="Proteomes" id="UP001470230">
    <property type="component" value="Unassembled WGS sequence"/>
</dbReference>
<protein>
    <submittedName>
        <fullName evidence="1">Uncharacterized protein</fullName>
    </submittedName>
</protein>
<proteinExistence type="predicted"/>
<keyword evidence="2" id="KW-1185">Reference proteome</keyword>
<comment type="caution">
    <text evidence="1">The sequence shown here is derived from an EMBL/GenBank/DDBJ whole genome shotgun (WGS) entry which is preliminary data.</text>
</comment>
<name>A0ABR2JPN6_9EUKA</name>
<sequence>MIEHPKCMINFLRFNDRVLLFHISRIIFHYTYKSNKKNLFKGQIKYKDQLINDTLSTLISICEIFNKISNGQIHINRFGTNPINHNFGIIRMAQKDHYKVQRFIKETSKNNMIRRLREDMIMESIKHRGLQFGRIVNKSYA</sequence>
<organism evidence="1 2">
    <name type="scientific">Tritrichomonas musculus</name>
    <dbReference type="NCBI Taxonomy" id="1915356"/>
    <lineage>
        <taxon>Eukaryota</taxon>
        <taxon>Metamonada</taxon>
        <taxon>Parabasalia</taxon>
        <taxon>Tritrichomonadida</taxon>
        <taxon>Tritrichomonadidae</taxon>
        <taxon>Tritrichomonas</taxon>
    </lineage>
</organism>
<accession>A0ABR2JPN6</accession>
<evidence type="ECO:0000313" key="2">
    <source>
        <dbReference type="Proteomes" id="UP001470230"/>
    </source>
</evidence>
<evidence type="ECO:0000313" key="1">
    <source>
        <dbReference type="EMBL" id="KAK8880356.1"/>
    </source>
</evidence>
<reference evidence="1 2" key="1">
    <citation type="submission" date="2024-04" db="EMBL/GenBank/DDBJ databases">
        <title>Tritrichomonas musculus Genome.</title>
        <authorList>
            <person name="Alves-Ferreira E."/>
            <person name="Grigg M."/>
            <person name="Lorenzi H."/>
            <person name="Galac M."/>
        </authorList>
    </citation>
    <scope>NUCLEOTIDE SEQUENCE [LARGE SCALE GENOMIC DNA]</scope>
    <source>
        <strain evidence="1 2">EAF2021</strain>
    </source>
</reference>